<dbReference type="SMART" id="SM00062">
    <property type="entry name" value="PBPb"/>
    <property type="match status" value="1"/>
</dbReference>
<dbReference type="PANTHER" id="PTHR30024">
    <property type="entry name" value="ALIPHATIC SULFONATES-BINDING PROTEIN-RELATED"/>
    <property type="match status" value="1"/>
</dbReference>
<dbReference type="InterPro" id="IPR001638">
    <property type="entry name" value="Solute-binding_3/MltF_N"/>
</dbReference>
<dbReference type="CDD" id="cd01008">
    <property type="entry name" value="PBP2_NrtA_SsuA_CpmA_like"/>
    <property type="match status" value="1"/>
</dbReference>
<evidence type="ECO:0000313" key="5">
    <source>
        <dbReference type="Proteomes" id="UP001297600"/>
    </source>
</evidence>
<protein>
    <submittedName>
        <fullName evidence="4">NrtA/SsuA/CpmA family ABC transporter substrate-binding protein</fullName>
    </submittedName>
</protein>
<keyword evidence="2" id="KW-0732">Signal</keyword>
<reference evidence="4 5" key="1">
    <citation type="submission" date="2022-02" db="EMBL/GenBank/DDBJ databases">
        <title>Mesosutterella porci, a novel member of the family Sutterellaceae from pig feces.</title>
        <authorList>
            <person name="Wylensek D."/>
            <person name="Clavel T."/>
        </authorList>
    </citation>
    <scope>NUCLEOTIDE SEQUENCE [LARGE SCALE GENOMIC DNA]</scope>
    <source>
        <strain evidence="5">oilRF-744-wt-GAM-9</strain>
    </source>
</reference>
<evidence type="ECO:0000313" key="4">
    <source>
        <dbReference type="EMBL" id="MCG5030718.1"/>
    </source>
</evidence>
<sequence length="316" mass="33474">MNLKHWAAAFAAAAIFTASGAALAAMPKELNIVYVKAPFNLQNMVMKQQGLLEKAFAKDGVKVNWKTITSGSQQSQAMAAGAVDISAVMNTASLLMANGAGNPVLIASGVAHPSENFAIVAKKGGPDSIRALKGKKVVGPRGTVLHQTLVAALVKNGMKASDVEFISMSIPAALSAVSSGRADAALLAASAIVKAEESGCRVITRATGLVNVNLVMTVRKGFADQSPEAVEKVVQVQRETLKWIRTHWKEAVEIGAKEHGISFAQAEALAKRSNYYDNLTEKDLKGLEEDQKFLVDNGMMARKVNVRSLVLPSALH</sequence>
<dbReference type="InterPro" id="IPR015168">
    <property type="entry name" value="SsuA/THI5"/>
</dbReference>
<dbReference type="Gene3D" id="3.40.190.10">
    <property type="entry name" value="Periplasmic binding protein-like II"/>
    <property type="match status" value="2"/>
</dbReference>
<comment type="caution">
    <text evidence="4">The sequence shown here is derived from an EMBL/GenBank/DDBJ whole genome shotgun (WGS) entry which is preliminary data.</text>
</comment>
<gene>
    <name evidence="4" type="ORF">MAF45_04565</name>
</gene>
<proteinExistence type="inferred from homology"/>
<organism evidence="4 5">
    <name type="scientific">Mesosutterella porci</name>
    <dbReference type="NCBI Taxonomy" id="2915351"/>
    <lineage>
        <taxon>Bacteria</taxon>
        <taxon>Pseudomonadati</taxon>
        <taxon>Pseudomonadota</taxon>
        <taxon>Betaproteobacteria</taxon>
        <taxon>Burkholderiales</taxon>
        <taxon>Sutterellaceae</taxon>
        <taxon>Mesosutterella</taxon>
    </lineage>
</organism>
<feature type="signal peptide" evidence="2">
    <location>
        <begin position="1"/>
        <end position="24"/>
    </location>
</feature>
<evidence type="ECO:0000256" key="2">
    <source>
        <dbReference type="SAM" id="SignalP"/>
    </source>
</evidence>
<dbReference type="EMBL" id="JAKNCT010000004">
    <property type="protein sequence ID" value="MCG5030718.1"/>
    <property type="molecule type" value="Genomic_DNA"/>
</dbReference>
<keyword evidence="5" id="KW-1185">Reference proteome</keyword>
<dbReference type="Proteomes" id="UP001297600">
    <property type="component" value="Unassembled WGS sequence"/>
</dbReference>
<feature type="chain" id="PRO_5047096038" evidence="2">
    <location>
        <begin position="25"/>
        <end position="316"/>
    </location>
</feature>
<evidence type="ECO:0000259" key="3">
    <source>
        <dbReference type="SMART" id="SM00062"/>
    </source>
</evidence>
<comment type="similarity">
    <text evidence="1">Belongs to the bacterial solute-binding protein SsuA/TauA family.</text>
</comment>
<name>A0ABS9MQ22_9BURK</name>
<dbReference type="Pfam" id="PF09084">
    <property type="entry name" value="NMT1"/>
    <property type="match status" value="1"/>
</dbReference>
<dbReference type="SUPFAM" id="SSF53850">
    <property type="entry name" value="Periplasmic binding protein-like II"/>
    <property type="match status" value="1"/>
</dbReference>
<dbReference type="RefSeq" id="WP_237978371.1">
    <property type="nucleotide sequence ID" value="NZ_JAKNCT010000004.1"/>
</dbReference>
<evidence type="ECO:0000256" key="1">
    <source>
        <dbReference type="ARBA" id="ARBA00010742"/>
    </source>
</evidence>
<accession>A0ABS9MQ22</accession>
<feature type="domain" description="Solute-binding protein family 3/N-terminal" evidence="3">
    <location>
        <begin position="34"/>
        <end position="247"/>
    </location>
</feature>